<dbReference type="EMBL" id="RBAN01000002">
    <property type="protein sequence ID" value="RKN55405.1"/>
    <property type="molecule type" value="Genomic_DNA"/>
</dbReference>
<dbReference type="Pfam" id="PF12973">
    <property type="entry name" value="Cupin_7"/>
    <property type="match status" value="1"/>
</dbReference>
<protein>
    <submittedName>
        <fullName evidence="2">Cupin</fullName>
    </submittedName>
</protein>
<dbReference type="InterPro" id="IPR025979">
    <property type="entry name" value="ChrR-like_cupin_dom"/>
</dbReference>
<comment type="caution">
    <text evidence="2">The sequence shown here is derived from an EMBL/GenBank/DDBJ whole genome shotgun (WGS) entry which is preliminary data.</text>
</comment>
<dbReference type="Gene3D" id="2.60.120.10">
    <property type="entry name" value="Jelly Rolls"/>
    <property type="match status" value="1"/>
</dbReference>
<evidence type="ECO:0000259" key="1">
    <source>
        <dbReference type="Pfam" id="PF12973"/>
    </source>
</evidence>
<dbReference type="RefSeq" id="WP_120779594.1">
    <property type="nucleotide sequence ID" value="NZ_JBHLUP010000002.1"/>
</dbReference>
<dbReference type="InterPro" id="IPR014710">
    <property type="entry name" value="RmlC-like_jellyroll"/>
</dbReference>
<dbReference type="OrthoDB" id="564955at2"/>
<dbReference type="AlphaFoldDB" id="A0A3B0A499"/>
<dbReference type="SUPFAM" id="SSF51182">
    <property type="entry name" value="RmlC-like cupins"/>
    <property type="match status" value="1"/>
</dbReference>
<dbReference type="CDD" id="cd20302">
    <property type="entry name" value="cupin_DAD"/>
    <property type="match status" value="1"/>
</dbReference>
<evidence type="ECO:0000313" key="2">
    <source>
        <dbReference type="EMBL" id="RKN55405.1"/>
    </source>
</evidence>
<gene>
    <name evidence="2" type="ORF">D7193_12170</name>
</gene>
<sequence length="155" mass="17798">MEHPHPMKDFLVRAADLPWVPQGSSNVWFKPLRISPATGSWVNLLKVAKSGVVNRHRHLAEVEGWVVQGHWHYLEHDWQAEPGAYVYEPPGDVHTLVADVDDPDHPMLTLFSIHGPIEYMDETGEVAYVETAETKLRRYHDYCREQGIAPHEIVF</sequence>
<name>A0A3B0A499_9ACTN</name>
<dbReference type="InterPro" id="IPR011051">
    <property type="entry name" value="RmlC_Cupin_sf"/>
</dbReference>
<reference evidence="2 3" key="1">
    <citation type="journal article" date="2015" name="Int. J. Syst. Evol. Microbiol.">
        <title>Micromonospora costi sp. nov., isolated from a leaf of Costus speciosus.</title>
        <authorList>
            <person name="Thawai C."/>
        </authorList>
    </citation>
    <scope>NUCLEOTIDE SEQUENCE [LARGE SCALE GENOMIC DNA]</scope>
    <source>
        <strain evidence="2 3">CS1-12</strain>
    </source>
</reference>
<dbReference type="Proteomes" id="UP000279968">
    <property type="component" value="Unassembled WGS sequence"/>
</dbReference>
<proteinExistence type="predicted"/>
<keyword evidence="3" id="KW-1185">Reference proteome</keyword>
<feature type="domain" description="ChrR-like cupin" evidence="1">
    <location>
        <begin position="8"/>
        <end position="98"/>
    </location>
</feature>
<organism evidence="2 3">
    <name type="scientific">Micromonospora costi</name>
    <dbReference type="NCBI Taxonomy" id="1530042"/>
    <lineage>
        <taxon>Bacteria</taxon>
        <taxon>Bacillati</taxon>
        <taxon>Actinomycetota</taxon>
        <taxon>Actinomycetes</taxon>
        <taxon>Micromonosporales</taxon>
        <taxon>Micromonosporaceae</taxon>
        <taxon>Micromonospora</taxon>
    </lineage>
</organism>
<evidence type="ECO:0000313" key="3">
    <source>
        <dbReference type="Proteomes" id="UP000279968"/>
    </source>
</evidence>
<accession>A0A3B0A499</accession>